<evidence type="ECO:0000313" key="4">
    <source>
        <dbReference type="Proteomes" id="UP000812440"/>
    </source>
</evidence>
<dbReference type="InterPro" id="IPR032675">
    <property type="entry name" value="LRR_dom_sf"/>
</dbReference>
<dbReference type="PANTHER" id="PTHR46652:SF3">
    <property type="entry name" value="LEUCINE-RICH REPEAT-CONTAINING PROTEIN 9"/>
    <property type="match status" value="1"/>
</dbReference>
<dbReference type="InterPro" id="IPR001611">
    <property type="entry name" value="Leu-rich_rpt"/>
</dbReference>
<dbReference type="Pfam" id="PF12799">
    <property type="entry name" value="LRR_4"/>
    <property type="match status" value="1"/>
</dbReference>
<dbReference type="Proteomes" id="UP000812440">
    <property type="component" value="Chromosome 1"/>
</dbReference>
<dbReference type="SMART" id="SM00369">
    <property type="entry name" value="LRR_TYP"/>
    <property type="match status" value="13"/>
</dbReference>
<evidence type="ECO:0000256" key="1">
    <source>
        <dbReference type="ARBA" id="ARBA00022614"/>
    </source>
</evidence>
<accession>A0A8T2KB12</accession>
<reference evidence="3" key="1">
    <citation type="thesis" date="2020" institute="ProQuest LLC" country="789 East Eisenhower Parkway, Ann Arbor, MI, USA">
        <title>Comparative Genomics and Chromosome Evolution.</title>
        <authorList>
            <person name="Mudd A.B."/>
        </authorList>
    </citation>
    <scope>NUCLEOTIDE SEQUENCE</scope>
    <source>
        <strain evidence="3">Female2</strain>
        <tissue evidence="3">Blood</tissue>
    </source>
</reference>
<dbReference type="Pfam" id="PF14580">
    <property type="entry name" value="LRR_9"/>
    <property type="match status" value="2"/>
</dbReference>
<dbReference type="Pfam" id="PF13855">
    <property type="entry name" value="LRR_8"/>
    <property type="match status" value="2"/>
</dbReference>
<keyword evidence="2" id="KW-0677">Repeat</keyword>
<dbReference type="SMART" id="SM00364">
    <property type="entry name" value="LRR_BAC"/>
    <property type="match status" value="5"/>
</dbReference>
<dbReference type="EMBL" id="JAACNH010000001">
    <property type="protein sequence ID" value="KAG8453463.1"/>
    <property type="molecule type" value="Genomic_DNA"/>
</dbReference>
<dbReference type="SMART" id="SM00365">
    <property type="entry name" value="LRR_SD22"/>
    <property type="match status" value="14"/>
</dbReference>
<keyword evidence="1" id="KW-0433">Leucine-rich repeat</keyword>
<dbReference type="SUPFAM" id="SSF52058">
    <property type="entry name" value="L domain-like"/>
    <property type="match status" value="1"/>
</dbReference>
<gene>
    <name evidence="3" type="ORF">GDO86_000189</name>
</gene>
<keyword evidence="4" id="KW-1185">Reference proteome</keyword>
<sequence>MFFSGYPKMVGLSFFPNLTQLILVGQNIQCIFGLESCPLLKELWIVECHLTTIEGLQYCPDLQKLYLYHNKISVISGLDNLLKLEVLWLNNNEIEVIEGLDMLLDLKEINLAANRIRSVGESLDPNERLERINLSGNKICSFKEIANLARLANLKDLGLKDPQYGPNPVCLLCNYAIHVLYHIPQLQRLDTNDVSEKQIKNLAECTVIKKIMYYNMRMKNLQRRQTEELTKVKEKTSREKQVPEDQIKALSFSVKTLEHELLDLRLLCNFQANPPASNICNGNQCGTEKFDSQPMAESRNSNVIQLELIHQKISALKERIMFWTQRISEIEKEHEKNSLMVKDSFDVLVHCLQTELETVGNVRFEEGNSSDSWFKSCYDLIVSRFCAMNFRTFGITGIKINRIVRVYNRVLRLQFEEKVQDYMDNEEMWTSEDYKKKLEYHFYMFDNRIPVEKKELLQILEDGFRISNTSLLPDEDRDEAVLLTNSLSLCEVPRLQFLQKHENSKMCNPELFKYGKLVIAKVFLGQSIQAHDKLRIKQINYPRANSVFRLQDYDSSSNEDICLSKDHGNCDCSLRQRQWFVFDDELVLPEYFVEFEYLTLDNCLLFDLPYTESNKDLSNELKLDKETLALEPFLKPKPKIISLDEKTILSVAKANIFSQITVLNLHGNSLRKLKDISRLNGLRKLIISFNDFSTLEDVSYLSNLEYLDASHNQIVSLEGFKGLGKLKHLDLSWNKLTNTLEDLNILRKQAAQLSSLDIQNNPWQKPTSVHRAAIRRLSSLMLLDGVAITEDQCSKALQFSGSKQDLLLTNARTDTVKPRCLSLLPTAQILTYISKNCLDPNDGLHNICYNMITSLNLDTQNLFKIPNLEKMVNLRWASFSNNNLTKIEGLEHCTNVEELCLDGNSITKLEGISKLTKLRWLSINNNQLIGFDKQTIEKRLQVNRTLLKQHNIGNNQEIYYLKGLSNLVIMDMWGNPILVKNENYRLFVIFHLHALKALDGAAVDQSESDNANDMFGGRLTSDLITEKLGHQRFTELQDLNWRSSSIRSVDLTPADQFINIHTVNLENNNLTSFSGLIFLPNVKKLYLNHNVIVSVLPQPKSQSHLTNRQILHQKVSSSGYGKQGSPKGNRETVIGESLSPIMPSLEVLHLGYNGISCLPSLQLARLRNLKSLYLQGNEIGQVEGLENLQFLRELVLDHNRIKVITETSFAKLHHLVSLNLEGNRLRELNNLHPLLNLKRLLVGFNKIQDIAETEKLEAFPRLVELSISGNPISRKMFLRQLLVFRLQNLQILDGAPVTAEERAKSEMYFLEQQALPVPNPGMELVNPVTTTIMYRPSPLRVTNLSLLGGIHQSLGADLHANNAQENIKYKKWKNPTVGAGNVTQMPQTDLTLKPLRGGVNIPTSYVNSHNVQSRIQ</sequence>
<proteinExistence type="predicted"/>
<dbReference type="OrthoDB" id="1517790at2759"/>
<dbReference type="PANTHER" id="PTHR46652">
    <property type="entry name" value="LEUCINE-RICH REPEAT AND IQ DOMAIN-CONTAINING PROTEIN 1-RELATED"/>
    <property type="match status" value="1"/>
</dbReference>
<comment type="caution">
    <text evidence="3">The sequence shown here is derived from an EMBL/GenBank/DDBJ whole genome shotgun (WGS) entry which is preliminary data.</text>
</comment>
<dbReference type="PROSITE" id="PS51450">
    <property type="entry name" value="LRR"/>
    <property type="match status" value="12"/>
</dbReference>
<evidence type="ECO:0000313" key="3">
    <source>
        <dbReference type="EMBL" id="KAG8453463.1"/>
    </source>
</evidence>
<dbReference type="Gene3D" id="3.80.10.10">
    <property type="entry name" value="Ribonuclease Inhibitor"/>
    <property type="match status" value="7"/>
</dbReference>
<dbReference type="InterPro" id="IPR050836">
    <property type="entry name" value="SDS22/Internalin_LRR"/>
</dbReference>
<protein>
    <recommendedName>
        <fullName evidence="5">Leucine-rich repeat-containing protein 9</fullName>
    </recommendedName>
</protein>
<name>A0A8T2KB12_9PIPI</name>
<evidence type="ECO:0000256" key="2">
    <source>
        <dbReference type="ARBA" id="ARBA00022737"/>
    </source>
</evidence>
<organism evidence="3 4">
    <name type="scientific">Hymenochirus boettgeri</name>
    <name type="common">Congo dwarf clawed frog</name>
    <dbReference type="NCBI Taxonomy" id="247094"/>
    <lineage>
        <taxon>Eukaryota</taxon>
        <taxon>Metazoa</taxon>
        <taxon>Chordata</taxon>
        <taxon>Craniata</taxon>
        <taxon>Vertebrata</taxon>
        <taxon>Euteleostomi</taxon>
        <taxon>Amphibia</taxon>
        <taxon>Batrachia</taxon>
        <taxon>Anura</taxon>
        <taxon>Pipoidea</taxon>
        <taxon>Pipidae</taxon>
        <taxon>Pipinae</taxon>
        <taxon>Hymenochirus</taxon>
    </lineage>
</organism>
<dbReference type="SUPFAM" id="SSF52075">
    <property type="entry name" value="Outer arm dynein light chain 1"/>
    <property type="match status" value="3"/>
</dbReference>
<dbReference type="InterPro" id="IPR025875">
    <property type="entry name" value="Leu-rich_rpt_4"/>
</dbReference>
<evidence type="ECO:0008006" key="5">
    <source>
        <dbReference type="Google" id="ProtNLM"/>
    </source>
</evidence>
<dbReference type="InterPro" id="IPR003591">
    <property type="entry name" value="Leu-rich_rpt_typical-subtyp"/>
</dbReference>